<proteinExistence type="inferred from homology"/>
<dbReference type="InterPro" id="IPR006679">
    <property type="entry name" value="Adenine_deam"/>
</dbReference>
<dbReference type="InterPro" id="IPR032466">
    <property type="entry name" value="Metal_Hydrolase"/>
</dbReference>
<evidence type="ECO:0000313" key="10">
    <source>
        <dbReference type="Proteomes" id="UP001595843"/>
    </source>
</evidence>
<dbReference type="Pfam" id="PF13382">
    <property type="entry name" value="Adenine_deam_C"/>
    <property type="match status" value="1"/>
</dbReference>
<dbReference type="RefSeq" id="WP_380701849.1">
    <property type="nucleotide sequence ID" value="NZ_JBHSAP010000007.1"/>
</dbReference>
<evidence type="ECO:0000313" key="9">
    <source>
        <dbReference type="EMBL" id="MFC4075687.1"/>
    </source>
</evidence>
<sequence length="579" mass="61874">MNIPLLQKRIAVAAGREPADLVIKNGRIIDVFNARIIKGDVAITDGTFAGIGSYEGKENIDAGGRWICPGLIEGHAHIESSMVTPEVFARTVLPHGVTSMIADPHEIGNVAGTTGIRYMLESSEDLPMDIFFMLPSSVPATPWEHNGGVLEAEDLQPLYSHPRVLGLGEVMDYPSVRDGKKDMLKKLAGAVDTAGARIDGHGAGLDESGINVYMSAGIRTDHECVTPPEAEARLARGMYLMIREGSVAKNLDALLPVVNERNSRRCLLVTDDKHLDDLESEGSVNHCIRLAVQRGLDPLTAVQMATLNTAECFGLQTKGAVAPGYDADFLLLDSLEDFRVNRVYKNGRLVARQGEPLEGAFPQESFPVPEALSQSVRLPKLTKQDLALPLSGSHARVIGIIPDSLVTEHLTEKVAVDNGLFFPDTENDLLKLAVVERHRGKGRVGLGIVRGFGIRKGAIASTVAHDSHNLILAGADDLSMLTAAHAVEKVGGGLAVAAGSEVLAVLPLPIAGLLSDRNVPDVLSGLKEIDTALGQIGASTENPFLTLSFLALPVIPHLKLTDGGLFDVDRFCFISPETE</sequence>
<name>A0ABV8JFT7_9BACL</name>
<evidence type="ECO:0000256" key="6">
    <source>
        <dbReference type="HAMAP-Rule" id="MF_01518"/>
    </source>
</evidence>
<dbReference type="PANTHER" id="PTHR11113:SF2">
    <property type="entry name" value="ADENINE DEAMINASE"/>
    <property type="match status" value="1"/>
</dbReference>
<reference evidence="10" key="1">
    <citation type="journal article" date="2019" name="Int. J. Syst. Evol. Microbiol.">
        <title>The Global Catalogue of Microorganisms (GCM) 10K type strain sequencing project: providing services to taxonomists for standard genome sequencing and annotation.</title>
        <authorList>
            <consortium name="The Broad Institute Genomics Platform"/>
            <consortium name="The Broad Institute Genome Sequencing Center for Infectious Disease"/>
            <person name="Wu L."/>
            <person name="Ma J."/>
        </authorList>
    </citation>
    <scope>NUCLEOTIDE SEQUENCE [LARGE SCALE GENOMIC DNA]</scope>
    <source>
        <strain evidence="10">IBRC-M 10813</strain>
    </source>
</reference>
<dbReference type="Gene3D" id="2.30.40.10">
    <property type="entry name" value="Urease, subunit C, domain 1"/>
    <property type="match status" value="1"/>
</dbReference>
<keyword evidence="4 6" id="KW-0464">Manganese</keyword>
<evidence type="ECO:0000256" key="2">
    <source>
        <dbReference type="ARBA" id="ARBA00012782"/>
    </source>
</evidence>
<evidence type="ECO:0000256" key="5">
    <source>
        <dbReference type="ARBA" id="ARBA00047720"/>
    </source>
</evidence>
<evidence type="ECO:0000256" key="1">
    <source>
        <dbReference type="ARBA" id="ARBA00006773"/>
    </source>
</evidence>
<protein>
    <recommendedName>
        <fullName evidence="2 6">Adenine deaminase</fullName>
        <shortName evidence="6">Adenase</shortName>
        <shortName evidence="6">Adenine aminase</shortName>
        <ecNumber evidence="2 6">3.5.4.2</ecNumber>
    </recommendedName>
</protein>
<dbReference type="Proteomes" id="UP001595843">
    <property type="component" value="Unassembled WGS sequence"/>
</dbReference>
<comment type="caution">
    <text evidence="9">The sequence shown here is derived from an EMBL/GenBank/DDBJ whole genome shotgun (WGS) entry which is preliminary data.</text>
</comment>
<dbReference type="InterPro" id="IPR006680">
    <property type="entry name" value="Amidohydro-rel"/>
</dbReference>
<comment type="catalytic activity">
    <reaction evidence="5 6">
        <text>adenine + H2O + H(+) = hypoxanthine + NH4(+)</text>
        <dbReference type="Rhea" id="RHEA:23688"/>
        <dbReference type="ChEBI" id="CHEBI:15377"/>
        <dbReference type="ChEBI" id="CHEBI:15378"/>
        <dbReference type="ChEBI" id="CHEBI:16708"/>
        <dbReference type="ChEBI" id="CHEBI:17368"/>
        <dbReference type="ChEBI" id="CHEBI:28938"/>
        <dbReference type="EC" id="3.5.4.2"/>
    </reaction>
</comment>
<keyword evidence="10" id="KW-1185">Reference proteome</keyword>
<dbReference type="NCBIfam" id="TIGR01178">
    <property type="entry name" value="ade"/>
    <property type="match status" value="1"/>
</dbReference>
<dbReference type="CDD" id="cd01295">
    <property type="entry name" value="AdeC"/>
    <property type="match status" value="1"/>
</dbReference>
<dbReference type="InterPro" id="IPR026912">
    <property type="entry name" value="Adenine_deam_C"/>
</dbReference>
<dbReference type="SUPFAM" id="SSF51556">
    <property type="entry name" value="Metallo-dependent hydrolases"/>
    <property type="match status" value="1"/>
</dbReference>
<dbReference type="GO" id="GO:0000034">
    <property type="term" value="F:adenine deaminase activity"/>
    <property type="evidence" value="ECO:0007669"/>
    <property type="project" value="UniProtKB-EC"/>
</dbReference>
<dbReference type="HAMAP" id="MF_01518">
    <property type="entry name" value="Adenine_deamin"/>
    <property type="match status" value="1"/>
</dbReference>
<gene>
    <name evidence="6 9" type="primary">ade</name>
    <name evidence="9" type="ORF">ACFOUO_02565</name>
</gene>
<evidence type="ECO:0000256" key="4">
    <source>
        <dbReference type="ARBA" id="ARBA00023211"/>
    </source>
</evidence>
<feature type="domain" description="Amidohydrolase-related" evidence="7">
    <location>
        <begin position="67"/>
        <end position="350"/>
    </location>
</feature>
<dbReference type="Pfam" id="PF01979">
    <property type="entry name" value="Amidohydro_1"/>
    <property type="match status" value="1"/>
</dbReference>
<organism evidence="9 10">
    <name type="scientific">Salinithrix halophila</name>
    <dbReference type="NCBI Taxonomy" id="1485204"/>
    <lineage>
        <taxon>Bacteria</taxon>
        <taxon>Bacillati</taxon>
        <taxon>Bacillota</taxon>
        <taxon>Bacilli</taxon>
        <taxon>Bacillales</taxon>
        <taxon>Thermoactinomycetaceae</taxon>
        <taxon>Salinithrix</taxon>
    </lineage>
</organism>
<feature type="domain" description="Adenine deaminase C-terminal" evidence="8">
    <location>
        <begin position="405"/>
        <end position="571"/>
    </location>
</feature>
<dbReference type="EMBL" id="JBHSAP010000007">
    <property type="protein sequence ID" value="MFC4075687.1"/>
    <property type="molecule type" value="Genomic_DNA"/>
</dbReference>
<keyword evidence="3 6" id="KW-0378">Hydrolase</keyword>
<evidence type="ECO:0000256" key="3">
    <source>
        <dbReference type="ARBA" id="ARBA00022801"/>
    </source>
</evidence>
<evidence type="ECO:0000259" key="7">
    <source>
        <dbReference type="Pfam" id="PF01979"/>
    </source>
</evidence>
<evidence type="ECO:0000259" key="8">
    <source>
        <dbReference type="Pfam" id="PF13382"/>
    </source>
</evidence>
<dbReference type="PANTHER" id="PTHR11113">
    <property type="entry name" value="N-ACETYLGLUCOSAMINE-6-PHOSPHATE DEACETYLASE"/>
    <property type="match status" value="1"/>
</dbReference>
<comment type="cofactor">
    <cofactor evidence="6">
        <name>Mn(2+)</name>
        <dbReference type="ChEBI" id="CHEBI:29035"/>
    </cofactor>
</comment>
<dbReference type="InterPro" id="IPR011059">
    <property type="entry name" value="Metal-dep_hydrolase_composite"/>
</dbReference>
<dbReference type="Gene3D" id="3.20.20.140">
    <property type="entry name" value="Metal-dependent hydrolases"/>
    <property type="match status" value="1"/>
</dbReference>
<dbReference type="SUPFAM" id="SSF51338">
    <property type="entry name" value="Composite domain of metallo-dependent hydrolases"/>
    <property type="match status" value="1"/>
</dbReference>
<dbReference type="EC" id="3.5.4.2" evidence="2 6"/>
<accession>A0ABV8JFT7</accession>
<comment type="similarity">
    <text evidence="1 6">Belongs to the metallo-dependent hydrolases superfamily. Adenine deaminase family.</text>
</comment>